<keyword evidence="2" id="KW-0378">Hydrolase</keyword>
<accession>A0A1Z4M2Z3</accession>
<dbReference type="Proteomes" id="UP000218418">
    <property type="component" value="Plasmid plasmid2"/>
</dbReference>
<feature type="domain" description="LD-carboxypeptidase N-terminal" evidence="4">
    <location>
        <begin position="17"/>
        <end position="136"/>
    </location>
</feature>
<dbReference type="PIRSF" id="PIRSF028757">
    <property type="entry name" value="LD-carboxypeptidase"/>
    <property type="match status" value="1"/>
</dbReference>
<protein>
    <submittedName>
        <fullName evidence="6">Peptidase U61 LD-carboxypeptidase A</fullName>
    </submittedName>
</protein>
<evidence type="ECO:0000259" key="5">
    <source>
        <dbReference type="Pfam" id="PF17676"/>
    </source>
</evidence>
<feature type="active site" description="Charge relay system" evidence="3">
    <location>
        <position position="301"/>
    </location>
</feature>
<keyword evidence="6" id="KW-0121">Carboxypeptidase</keyword>
<name>A0A1Z4M2Z3_9CYAN</name>
<dbReference type="InterPro" id="IPR027461">
    <property type="entry name" value="Carboxypeptidase_A_C_sf"/>
</dbReference>
<dbReference type="AlphaFoldDB" id="A0A1Z4M2Z3"/>
<dbReference type="CDD" id="cd07062">
    <property type="entry name" value="Peptidase_S66_mccF_like"/>
    <property type="match status" value="1"/>
</dbReference>
<evidence type="ECO:0000313" key="6">
    <source>
        <dbReference type="EMBL" id="BAY87849.1"/>
    </source>
</evidence>
<feature type="domain" description="LD-carboxypeptidase C-terminal" evidence="5">
    <location>
        <begin position="203"/>
        <end position="316"/>
    </location>
</feature>
<dbReference type="InterPro" id="IPR027478">
    <property type="entry name" value="LdcA_N"/>
</dbReference>
<keyword evidence="6" id="KW-0645">Protease</keyword>
<dbReference type="InterPro" id="IPR040449">
    <property type="entry name" value="Peptidase_S66_N"/>
</dbReference>
<evidence type="ECO:0000256" key="2">
    <source>
        <dbReference type="ARBA" id="ARBA00022801"/>
    </source>
</evidence>
<dbReference type="Gene3D" id="3.50.30.60">
    <property type="entry name" value="LD-carboxypeptidase A C-terminal domain-like"/>
    <property type="match status" value="1"/>
</dbReference>
<dbReference type="EMBL" id="AP018229">
    <property type="protein sequence ID" value="BAY87849.1"/>
    <property type="molecule type" value="Genomic_DNA"/>
</dbReference>
<dbReference type="InterPro" id="IPR003507">
    <property type="entry name" value="S66_fam"/>
</dbReference>
<feature type="active site" description="Nucleophile" evidence="3">
    <location>
        <position position="116"/>
    </location>
</feature>
<proteinExistence type="inferred from homology"/>
<organism evidence="6 7">
    <name type="scientific">Calothrix parasitica NIES-267</name>
    <dbReference type="NCBI Taxonomy" id="1973488"/>
    <lineage>
        <taxon>Bacteria</taxon>
        <taxon>Bacillati</taxon>
        <taxon>Cyanobacteriota</taxon>
        <taxon>Cyanophyceae</taxon>
        <taxon>Nostocales</taxon>
        <taxon>Calotrichaceae</taxon>
        <taxon>Calothrix</taxon>
    </lineage>
</organism>
<geneLocation type="plasmid" evidence="7">
    <name>Plasmid2 dna</name>
</geneLocation>
<dbReference type="SUPFAM" id="SSF141986">
    <property type="entry name" value="LD-carboxypeptidase A C-terminal domain-like"/>
    <property type="match status" value="1"/>
</dbReference>
<dbReference type="Gene3D" id="3.40.50.10740">
    <property type="entry name" value="Class I glutamine amidotransferase-like"/>
    <property type="match status" value="1"/>
</dbReference>
<comment type="similarity">
    <text evidence="1">Belongs to the peptidase S66 family.</text>
</comment>
<sequence>MSEKIIIPKKLAKGSNIRVIALSRSMGLLSQEVKDIATRRLTDFGFNISFGKNVDEKDEFMSSSVQSRIEDLHQAFADPSIDGILTVIGGYNSNQLLSYIDYNLIKNNPKILCGFSDITAVANAITAKTGVVTYTGTHYSSWGMVKGFDYSMEMFAKCCMHTASYDLEPSKEWSDETWFIDQQNREMITNEGYWVLNEGQALGRTIGAHTRCLNALQGTKYMPSLEDTILMMEEDEEINPQLFDRQLQSLIHQKDFGGVKGILIGRFQKNSKMSRELLTKIISEKKELENVPIIANANFGHTTPTATLPIGGVMEIIADKNHPKIRVIEH</sequence>
<dbReference type="Pfam" id="PF17676">
    <property type="entry name" value="Peptidase_S66C"/>
    <property type="match status" value="1"/>
</dbReference>
<feature type="active site" description="Charge relay system" evidence="3">
    <location>
        <position position="233"/>
    </location>
</feature>
<gene>
    <name evidence="6" type="ORF">NIES267_73730</name>
</gene>
<reference evidence="6 7" key="1">
    <citation type="submission" date="2017-06" db="EMBL/GenBank/DDBJ databases">
        <title>Genome sequencing of cyanobaciteial culture collection at National Institute for Environmental Studies (NIES).</title>
        <authorList>
            <person name="Hirose Y."/>
            <person name="Shimura Y."/>
            <person name="Fujisawa T."/>
            <person name="Nakamura Y."/>
            <person name="Kawachi M."/>
        </authorList>
    </citation>
    <scope>NUCLEOTIDE SEQUENCE [LARGE SCALE GENOMIC DNA]</scope>
    <source>
        <strain evidence="6 7">NIES-267</strain>
        <plasmid evidence="7">Plasmid2 dna</plasmid>
    </source>
</reference>
<dbReference type="GO" id="GO:0004180">
    <property type="term" value="F:carboxypeptidase activity"/>
    <property type="evidence" value="ECO:0007669"/>
    <property type="project" value="UniProtKB-KW"/>
</dbReference>
<dbReference type="SUPFAM" id="SSF52317">
    <property type="entry name" value="Class I glutamine amidotransferase-like"/>
    <property type="match status" value="1"/>
</dbReference>
<dbReference type="PANTHER" id="PTHR30237:SF6">
    <property type="entry name" value="CARBOXYPEPTIDASE YOCD-RELATED"/>
    <property type="match status" value="1"/>
</dbReference>
<keyword evidence="6" id="KW-0614">Plasmid</keyword>
<dbReference type="Pfam" id="PF02016">
    <property type="entry name" value="Peptidase_S66"/>
    <property type="match status" value="1"/>
</dbReference>
<dbReference type="PANTHER" id="PTHR30237">
    <property type="entry name" value="MURAMOYLTETRAPEPTIDE CARBOXYPEPTIDASE"/>
    <property type="match status" value="1"/>
</dbReference>
<evidence type="ECO:0000256" key="3">
    <source>
        <dbReference type="PIRSR" id="PIRSR028757-1"/>
    </source>
</evidence>
<evidence type="ECO:0000259" key="4">
    <source>
        <dbReference type="Pfam" id="PF02016"/>
    </source>
</evidence>
<dbReference type="InterPro" id="IPR029062">
    <property type="entry name" value="Class_I_gatase-like"/>
</dbReference>
<dbReference type="InterPro" id="IPR040921">
    <property type="entry name" value="Peptidase_S66C"/>
</dbReference>
<evidence type="ECO:0000256" key="1">
    <source>
        <dbReference type="ARBA" id="ARBA00010233"/>
    </source>
</evidence>
<keyword evidence="7" id="KW-1185">Reference proteome</keyword>
<evidence type="ECO:0000313" key="7">
    <source>
        <dbReference type="Proteomes" id="UP000218418"/>
    </source>
</evidence>